<reference evidence="1" key="1">
    <citation type="journal article" date="2020" name="Nature">
        <title>Isolation of an archaeon at the prokaryote-eukaryote interface.</title>
        <authorList>
            <person name="Imachi H."/>
            <person name="Nobu M.K."/>
            <person name="Nakahara N."/>
            <person name="Morono Y."/>
            <person name="Ogawara M."/>
            <person name="Takaki Y."/>
            <person name="Takano Y."/>
            <person name="Uematsu K."/>
            <person name="Ikuta T."/>
            <person name="Ito M."/>
            <person name="Matsui Y."/>
            <person name="Miyazaki M."/>
            <person name="Murata K."/>
            <person name="Saito Y."/>
            <person name="Sakai S."/>
            <person name="Song C."/>
            <person name="Tasumi E."/>
            <person name="Yamanaka Y."/>
            <person name="Yamaguchi T."/>
            <person name="Kamagata Y."/>
            <person name="Tamaki H."/>
            <person name="Takai K."/>
        </authorList>
    </citation>
    <scope>NUCLEOTIDE SEQUENCE [LARGE SCALE GENOMIC DNA]</scope>
    <source>
        <strain evidence="1">MK-D1</strain>
    </source>
</reference>
<organism evidence="1">
    <name type="scientific">Promethearchaeum syntrophicum</name>
    <dbReference type="NCBI Taxonomy" id="2594042"/>
    <lineage>
        <taxon>Archaea</taxon>
        <taxon>Promethearchaeati</taxon>
        <taxon>Promethearchaeota</taxon>
        <taxon>Promethearchaeia</taxon>
        <taxon>Promethearchaeales</taxon>
        <taxon>Promethearchaeaceae</taxon>
        <taxon>Promethearchaeum</taxon>
    </lineage>
</organism>
<proteinExistence type="predicted"/>
<protein>
    <submittedName>
        <fullName evidence="1">Uncharacterized protein</fullName>
    </submittedName>
</protein>
<gene>
    <name evidence="1" type="ORF">DSAG12_03045</name>
</gene>
<sequence length="34" mass="3888">MKLNNVTELIELGENETILGVFQDKHSNFLANKK</sequence>
<name>A0A5B9DEL5_9ARCH</name>
<evidence type="ECO:0000313" key="1">
    <source>
        <dbReference type="EMBL" id="QEE17213.1"/>
    </source>
</evidence>
<dbReference type="EMBL" id="CP042905">
    <property type="protein sequence ID" value="QEE17213.1"/>
    <property type="molecule type" value="Genomic_DNA"/>
</dbReference>
<accession>A0A5B9DEL5</accession>
<dbReference type="AlphaFoldDB" id="A0A5B9DEL5"/>